<feature type="transmembrane region" description="Helical" evidence="12">
    <location>
        <begin position="572"/>
        <end position="591"/>
    </location>
</feature>
<evidence type="ECO:0000256" key="7">
    <source>
        <dbReference type="ARBA" id="ARBA00023053"/>
    </source>
</evidence>
<evidence type="ECO:0000256" key="6">
    <source>
        <dbReference type="ARBA" id="ARBA00022989"/>
    </source>
</evidence>
<evidence type="ECO:0000256" key="4">
    <source>
        <dbReference type="ARBA" id="ARBA00022475"/>
    </source>
</evidence>
<evidence type="ECO:0000256" key="11">
    <source>
        <dbReference type="RuleBase" id="RU362091"/>
    </source>
</evidence>
<keyword evidence="4" id="KW-1003">Cell membrane</keyword>
<dbReference type="Pfam" id="PF00474">
    <property type="entry name" value="SSF"/>
    <property type="match status" value="1"/>
</dbReference>
<keyword evidence="7" id="KW-0915">Sodium</keyword>
<sequence length="608" mass="66178">MSTLDYIIIVVYMAGTLGLGFWCMKDSRDADSFMVARGKIGGWIVGLSIFGTYVSSISFLALPGKAVVGNWNFFVFSLSLPFAAWIGASLFVPFYRQLGQVSAYEHMESRFGSWARIYMSVCFMLLQVARVGSVMYLIALVMNQLLDWDMVTIIVIIGGLTTLYTCIGGLEGVVLTDALQSLVLIFGASLFVPFYRQLGQVSAYEHMESRFGSWARIYMSVCFMLLQVARVGSVMYLIALVMNQLLDWDMVTIIVIIGGLTTLYTCIGGLEGVVLTDALQSLVLIFGALLCVIWLPFAMPEGPSQMLDIAVQQNKFSLGSWSPLDWSDSTVWVVMLYALATNLQNVAINQSYTQRYLSATTEAEAKKSVWFGSLLYLPVSAGFFFIGTALFCYYTAQPDLLPEDLMAEWKNGEGDKLFPYFIMSTLPTGVRGIMIAAILAAAMSTISSSLNSSAALTLSDIFQRLIHPNPTEKQSMLILYGSTLIWGAAGTGLAIAMIDVKSAMDAWWAMSGVISGGMLGLFLLGFFSKRAGSRSAIVGVVVGVVIIGWLTFSPDVPSLPAWFRNPLDGLLTIVLGTIAIVVTGILFATIFGDHHQEPLAEGEPSSGS</sequence>
<feature type="transmembrane region" description="Helical" evidence="12">
    <location>
        <begin position="40"/>
        <end position="61"/>
    </location>
</feature>
<evidence type="ECO:0000313" key="14">
    <source>
        <dbReference type="Proteomes" id="UP000239388"/>
    </source>
</evidence>
<dbReference type="OrthoDB" id="9810181at2"/>
<feature type="transmembrane region" description="Helical" evidence="12">
    <location>
        <begin position="6"/>
        <end position="24"/>
    </location>
</feature>
<reference evidence="13 14" key="1">
    <citation type="submission" date="2018-02" db="EMBL/GenBank/DDBJ databases">
        <title>Comparative genomes isolates from brazilian mangrove.</title>
        <authorList>
            <person name="Araujo J.E."/>
            <person name="Taketani R.G."/>
            <person name="Silva M.C.P."/>
            <person name="Loureco M.V."/>
            <person name="Andreote F.D."/>
        </authorList>
    </citation>
    <scope>NUCLEOTIDE SEQUENCE [LARGE SCALE GENOMIC DNA]</scope>
    <source>
        <strain evidence="13 14">NAP PRIS-MGV</strain>
    </source>
</reference>
<evidence type="ECO:0000256" key="8">
    <source>
        <dbReference type="ARBA" id="ARBA00023065"/>
    </source>
</evidence>
<feature type="transmembrane region" description="Helical" evidence="12">
    <location>
        <begin position="374"/>
        <end position="396"/>
    </location>
</feature>
<dbReference type="NCBIfam" id="TIGR00813">
    <property type="entry name" value="sss"/>
    <property type="match status" value="1"/>
</dbReference>
<dbReference type="InterPro" id="IPR001734">
    <property type="entry name" value="Na/solute_symporter"/>
</dbReference>
<dbReference type="PROSITE" id="PS50283">
    <property type="entry name" value="NA_SOLUT_SYMP_3"/>
    <property type="match status" value="1"/>
</dbReference>
<feature type="transmembrane region" description="Helical" evidence="12">
    <location>
        <begin position="174"/>
        <end position="195"/>
    </location>
</feature>
<comment type="similarity">
    <text evidence="2 11">Belongs to the sodium:solute symporter (SSF) (TC 2.A.21) family.</text>
</comment>
<feature type="transmembrane region" description="Helical" evidence="12">
    <location>
        <begin position="215"/>
        <end position="238"/>
    </location>
</feature>
<dbReference type="GO" id="GO:0005886">
    <property type="term" value="C:plasma membrane"/>
    <property type="evidence" value="ECO:0007669"/>
    <property type="project" value="UniProtKB-SubCell"/>
</dbReference>
<dbReference type="InterPro" id="IPR051163">
    <property type="entry name" value="Sodium:Solute_Symporter_SSF"/>
</dbReference>
<dbReference type="AlphaFoldDB" id="A0A2S8G9N5"/>
<feature type="transmembrane region" description="Helical" evidence="12">
    <location>
        <begin position="148"/>
        <end position="167"/>
    </location>
</feature>
<dbReference type="GO" id="GO:0006814">
    <property type="term" value="P:sodium ion transport"/>
    <property type="evidence" value="ECO:0007669"/>
    <property type="project" value="UniProtKB-KW"/>
</dbReference>
<feature type="transmembrane region" description="Helical" evidence="12">
    <location>
        <begin position="117"/>
        <end position="142"/>
    </location>
</feature>
<comment type="caution">
    <text evidence="13">The sequence shown here is derived from an EMBL/GenBank/DDBJ whole genome shotgun (WGS) entry which is preliminary data.</text>
</comment>
<dbReference type="RefSeq" id="WP_105351904.1">
    <property type="nucleotide sequence ID" value="NZ_PUIB01000006.1"/>
</dbReference>
<protein>
    <recommendedName>
        <fullName evidence="15">Sodium:solute symporter</fullName>
    </recommendedName>
</protein>
<name>A0A2S8G9N5_9BACT</name>
<gene>
    <name evidence="13" type="ORF">C5Y98_04275</name>
</gene>
<feature type="transmembrane region" description="Helical" evidence="12">
    <location>
        <begin position="282"/>
        <end position="299"/>
    </location>
</feature>
<comment type="subcellular location">
    <subcellularLocation>
        <location evidence="1">Cell membrane</location>
        <topology evidence="1">Multi-pass membrane protein</topology>
    </subcellularLocation>
</comment>
<keyword evidence="10" id="KW-0739">Sodium transport</keyword>
<keyword evidence="8" id="KW-0406">Ion transport</keyword>
<dbReference type="PANTHER" id="PTHR42985">
    <property type="entry name" value="SODIUM-COUPLED MONOCARBOXYLATE TRANSPORTER"/>
    <property type="match status" value="1"/>
</dbReference>
<feature type="transmembrane region" description="Helical" evidence="12">
    <location>
        <begin position="73"/>
        <end position="96"/>
    </location>
</feature>
<dbReference type="EMBL" id="PUIB01000006">
    <property type="protein sequence ID" value="PQO41175.1"/>
    <property type="molecule type" value="Genomic_DNA"/>
</dbReference>
<dbReference type="Proteomes" id="UP000239388">
    <property type="component" value="Unassembled WGS sequence"/>
</dbReference>
<dbReference type="Gene3D" id="1.20.1730.10">
    <property type="entry name" value="Sodium/glucose cotransporter"/>
    <property type="match status" value="2"/>
</dbReference>
<keyword evidence="5 12" id="KW-0812">Transmembrane</keyword>
<evidence type="ECO:0000256" key="3">
    <source>
        <dbReference type="ARBA" id="ARBA00022448"/>
    </source>
</evidence>
<feature type="transmembrane region" description="Helical" evidence="12">
    <location>
        <begin position="506"/>
        <end position="527"/>
    </location>
</feature>
<evidence type="ECO:0000256" key="10">
    <source>
        <dbReference type="ARBA" id="ARBA00023201"/>
    </source>
</evidence>
<dbReference type="PANTHER" id="PTHR42985:SF32">
    <property type="entry name" value="SODIUM IODIDE SYMPORTER"/>
    <property type="match status" value="1"/>
</dbReference>
<feature type="transmembrane region" description="Helical" evidence="12">
    <location>
        <begin position="250"/>
        <end position="270"/>
    </location>
</feature>
<feature type="transmembrane region" description="Helical" evidence="12">
    <location>
        <begin position="534"/>
        <end position="552"/>
    </location>
</feature>
<organism evidence="13 14">
    <name type="scientific">Blastopirellula marina</name>
    <dbReference type="NCBI Taxonomy" id="124"/>
    <lineage>
        <taxon>Bacteria</taxon>
        <taxon>Pseudomonadati</taxon>
        <taxon>Planctomycetota</taxon>
        <taxon>Planctomycetia</taxon>
        <taxon>Pirellulales</taxon>
        <taxon>Pirellulaceae</taxon>
        <taxon>Blastopirellula</taxon>
    </lineage>
</organism>
<keyword evidence="3" id="KW-0813">Transport</keyword>
<evidence type="ECO:0008006" key="15">
    <source>
        <dbReference type="Google" id="ProtNLM"/>
    </source>
</evidence>
<evidence type="ECO:0000256" key="5">
    <source>
        <dbReference type="ARBA" id="ARBA00022692"/>
    </source>
</evidence>
<dbReference type="GO" id="GO:0015293">
    <property type="term" value="F:symporter activity"/>
    <property type="evidence" value="ECO:0007669"/>
    <property type="project" value="TreeGrafter"/>
</dbReference>
<keyword evidence="6 12" id="KW-1133">Transmembrane helix</keyword>
<proteinExistence type="inferred from homology"/>
<feature type="transmembrane region" description="Helical" evidence="12">
    <location>
        <begin position="433"/>
        <end position="456"/>
    </location>
</feature>
<dbReference type="InterPro" id="IPR038377">
    <property type="entry name" value="Na/Glc_symporter_sf"/>
</dbReference>
<feature type="transmembrane region" description="Helical" evidence="12">
    <location>
        <begin position="477"/>
        <end position="500"/>
    </location>
</feature>
<evidence type="ECO:0000313" key="13">
    <source>
        <dbReference type="EMBL" id="PQO41175.1"/>
    </source>
</evidence>
<evidence type="ECO:0000256" key="9">
    <source>
        <dbReference type="ARBA" id="ARBA00023136"/>
    </source>
</evidence>
<evidence type="ECO:0000256" key="1">
    <source>
        <dbReference type="ARBA" id="ARBA00004651"/>
    </source>
</evidence>
<accession>A0A2S8G9N5</accession>
<evidence type="ECO:0000256" key="2">
    <source>
        <dbReference type="ARBA" id="ARBA00006434"/>
    </source>
</evidence>
<evidence type="ECO:0000256" key="12">
    <source>
        <dbReference type="SAM" id="Phobius"/>
    </source>
</evidence>
<keyword evidence="9 12" id="KW-0472">Membrane</keyword>